<dbReference type="PROSITE" id="PS51747">
    <property type="entry name" value="CYT_DCMP_DEAMINASES_2"/>
    <property type="match status" value="1"/>
</dbReference>
<dbReference type="Proteomes" id="UP001176961">
    <property type="component" value="Unassembled WGS sequence"/>
</dbReference>
<dbReference type="AlphaFoldDB" id="A0AA36GYD0"/>
<dbReference type="Pfam" id="PF00383">
    <property type="entry name" value="dCMP_cyt_deam_1"/>
    <property type="match status" value="1"/>
</dbReference>
<dbReference type="SUPFAM" id="SSF53927">
    <property type="entry name" value="Cytidine deaminase-like"/>
    <property type="match status" value="1"/>
</dbReference>
<name>A0AA36GYD0_CYLNA</name>
<keyword evidence="1" id="KW-0819">tRNA processing</keyword>
<reference evidence="4" key="1">
    <citation type="submission" date="2023-07" db="EMBL/GenBank/DDBJ databases">
        <authorList>
            <consortium name="CYATHOMIX"/>
        </authorList>
    </citation>
    <scope>NUCLEOTIDE SEQUENCE</scope>
    <source>
        <strain evidence="4">N/A</strain>
    </source>
</reference>
<dbReference type="PANTHER" id="PTHR11079">
    <property type="entry name" value="CYTOSINE DEAMINASE FAMILY MEMBER"/>
    <property type="match status" value="1"/>
</dbReference>
<gene>
    <name evidence="4" type="ORF">CYNAS_LOCUS12388</name>
</gene>
<dbReference type="GO" id="GO:0008033">
    <property type="term" value="P:tRNA processing"/>
    <property type="evidence" value="ECO:0007669"/>
    <property type="project" value="UniProtKB-KW"/>
</dbReference>
<dbReference type="GO" id="GO:0005737">
    <property type="term" value="C:cytoplasm"/>
    <property type="evidence" value="ECO:0007669"/>
    <property type="project" value="TreeGrafter"/>
</dbReference>
<dbReference type="InterPro" id="IPR002125">
    <property type="entry name" value="CMP_dCMP_dom"/>
</dbReference>
<dbReference type="GO" id="GO:0052717">
    <property type="term" value="F:tRNA-specific adenosine-34 deaminase activity"/>
    <property type="evidence" value="ECO:0007669"/>
    <property type="project" value="TreeGrafter"/>
</dbReference>
<organism evidence="4 5">
    <name type="scientific">Cylicocyclus nassatus</name>
    <name type="common">Nematode worm</name>
    <dbReference type="NCBI Taxonomy" id="53992"/>
    <lineage>
        <taxon>Eukaryota</taxon>
        <taxon>Metazoa</taxon>
        <taxon>Ecdysozoa</taxon>
        <taxon>Nematoda</taxon>
        <taxon>Chromadorea</taxon>
        <taxon>Rhabditida</taxon>
        <taxon>Rhabditina</taxon>
        <taxon>Rhabditomorpha</taxon>
        <taxon>Strongyloidea</taxon>
        <taxon>Strongylidae</taxon>
        <taxon>Cylicocyclus</taxon>
    </lineage>
</organism>
<evidence type="ECO:0000256" key="1">
    <source>
        <dbReference type="ARBA" id="ARBA00022694"/>
    </source>
</evidence>
<evidence type="ECO:0000256" key="2">
    <source>
        <dbReference type="ARBA" id="ARBA00038160"/>
    </source>
</evidence>
<comment type="caution">
    <text evidence="4">The sequence shown here is derived from an EMBL/GenBank/DDBJ whole genome shotgun (WGS) entry which is preliminary data.</text>
</comment>
<dbReference type="EMBL" id="CATQJL010000223">
    <property type="protein sequence ID" value="CAJ0600405.1"/>
    <property type="molecule type" value="Genomic_DNA"/>
</dbReference>
<proteinExistence type="inferred from homology"/>
<evidence type="ECO:0000259" key="3">
    <source>
        <dbReference type="PROSITE" id="PS51747"/>
    </source>
</evidence>
<feature type="domain" description="CMP/dCMP-type deaminase" evidence="3">
    <location>
        <begin position="164"/>
        <end position="283"/>
    </location>
</feature>
<sequence>MFGILSPTSQQVMKTHVTICPEDDAPPSKVLRTDESPSRRISSLLSEATTSETLPLIDFYVVFMKNKQKMSAFLKQIPTTVGAEHLKRVDKSGRVLLQRVGILSIELLQALEEFGMTENDLQIAKVPSTRPVTRQQFDWAKQYWPTCFHRDKVLEGLLDSSVFTKKDKFEIYSWCKRALHVGSVVVQNGKELACSQITSQLLGHPVMTMVQELAKCPRQLGDYLATDCDVYLRDEPCAMCAMALVHCRSARVFFCKSSVNGVYSQGKWQLHLEPAINHHYRVFQVELVSDERKSSFCGR</sequence>
<dbReference type="Gene3D" id="3.40.140.10">
    <property type="entry name" value="Cytidine Deaminase, domain 2"/>
    <property type="match status" value="1"/>
</dbReference>
<protein>
    <recommendedName>
        <fullName evidence="3">CMP/dCMP-type deaminase domain-containing protein</fullName>
    </recommendedName>
</protein>
<dbReference type="GO" id="GO:0005634">
    <property type="term" value="C:nucleus"/>
    <property type="evidence" value="ECO:0007669"/>
    <property type="project" value="TreeGrafter"/>
</dbReference>
<evidence type="ECO:0000313" key="4">
    <source>
        <dbReference type="EMBL" id="CAJ0600405.1"/>
    </source>
</evidence>
<keyword evidence="5" id="KW-1185">Reference proteome</keyword>
<dbReference type="InterPro" id="IPR016193">
    <property type="entry name" value="Cytidine_deaminase-like"/>
</dbReference>
<accession>A0AA36GYD0</accession>
<evidence type="ECO:0000313" key="5">
    <source>
        <dbReference type="Proteomes" id="UP001176961"/>
    </source>
</evidence>
<comment type="similarity">
    <text evidence="2">Belongs to the cytidine and deoxycytidylate deaminase family. ADAT3 subfamily.</text>
</comment>
<dbReference type="PANTHER" id="PTHR11079:SF156">
    <property type="entry name" value="INACTIVE TRNA-SPECIFIC ADENOSINE DEAMINASE-LIKE PROTEIN 3-RELATED"/>
    <property type="match status" value="1"/>
</dbReference>